<evidence type="ECO:0000256" key="1">
    <source>
        <dbReference type="ARBA" id="ARBA00004240"/>
    </source>
</evidence>
<dbReference type="OrthoDB" id="361494at2759"/>
<dbReference type="InParanoid" id="B0X215"/>
<dbReference type="PANTHER" id="PTHR46378">
    <property type="entry name" value="STEROL REGULATORY ELEMENT-BINDING PROTEIN CLEAVAGE-ACTIVATING PROTEIN"/>
    <property type="match status" value="1"/>
</dbReference>
<dbReference type="KEGG" id="cqu:CpipJ_CPIJ013730"/>
<reference evidence="6" key="2">
    <citation type="submission" date="2021-02" db="UniProtKB">
        <authorList>
            <consortium name="EnsemblMetazoa"/>
        </authorList>
    </citation>
    <scope>IDENTIFICATION</scope>
    <source>
        <strain evidence="6">JHB</strain>
    </source>
</reference>
<protein>
    <submittedName>
        <fullName evidence="5 6">Uncharacterized protein</fullName>
    </submittedName>
</protein>
<dbReference type="GO" id="GO:0000139">
    <property type="term" value="C:Golgi membrane"/>
    <property type="evidence" value="ECO:0007669"/>
    <property type="project" value="InterPro"/>
</dbReference>
<accession>B0X215</accession>
<dbReference type="VEuPathDB" id="VectorBase:CQUJHB000758"/>
<sequence length="77" mass="8733">MDQISQNIQGRKDAWTYRSLIVWDVRTGEAVREVKLDCSNSQLSPKIMLPACGSIICDYGNQMRIVRFPLVAADKCE</sequence>
<evidence type="ECO:0000256" key="4">
    <source>
        <dbReference type="ARBA" id="ARBA00023136"/>
    </source>
</evidence>
<dbReference type="GO" id="GO:0032936">
    <property type="term" value="C:SREBP-SCAP complex"/>
    <property type="evidence" value="ECO:0007669"/>
    <property type="project" value="TreeGrafter"/>
</dbReference>
<dbReference type="GO" id="GO:0032934">
    <property type="term" value="F:sterol binding"/>
    <property type="evidence" value="ECO:0007669"/>
    <property type="project" value="InterPro"/>
</dbReference>
<dbReference type="Proteomes" id="UP000002320">
    <property type="component" value="Unassembled WGS sequence"/>
</dbReference>
<dbReference type="VEuPathDB" id="VectorBase:CPIJ013730"/>
<dbReference type="PANTHER" id="PTHR46378:SF1">
    <property type="entry name" value="STEROL REGULATORY ELEMENT-BINDING PROTEIN CLEAVAGE-ACTIVATING PROTEIN"/>
    <property type="match status" value="1"/>
</dbReference>
<keyword evidence="4" id="KW-0472">Membrane</keyword>
<dbReference type="EMBL" id="DS232276">
    <property type="protein sequence ID" value="EDS38945.1"/>
    <property type="molecule type" value="Genomic_DNA"/>
</dbReference>
<dbReference type="GO" id="GO:0045540">
    <property type="term" value="P:regulation of cholesterol biosynthetic process"/>
    <property type="evidence" value="ECO:0007669"/>
    <property type="project" value="TreeGrafter"/>
</dbReference>
<evidence type="ECO:0000313" key="7">
    <source>
        <dbReference type="Proteomes" id="UP000002320"/>
    </source>
</evidence>
<dbReference type="EnsemblMetazoa" id="CPIJ013730-RA">
    <property type="protein sequence ID" value="CPIJ013730-PA"/>
    <property type="gene ID" value="CPIJ013730"/>
</dbReference>
<dbReference type="HOGENOM" id="CLU_2640551_0_0_1"/>
<dbReference type="InterPro" id="IPR030225">
    <property type="entry name" value="SCAP"/>
</dbReference>
<evidence type="ECO:0000313" key="5">
    <source>
        <dbReference type="EMBL" id="EDS38945.1"/>
    </source>
</evidence>
<dbReference type="STRING" id="7176.B0X215"/>
<keyword evidence="3" id="KW-0256">Endoplasmic reticulum</keyword>
<proteinExistence type="predicted"/>
<dbReference type="GO" id="GO:0032933">
    <property type="term" value="P:SREBP signaling pathway"/>
    <property type="evidence" value="ECO:0007669"/>
    <property type="project" value="InterPro"/>
</dbReference>
<reference evidence="5" key="1">
    <citation type="submission" date="2007-03" db="EMBL/GenBank/DDBJ databases">
        <title>Annotation of Culex pipiens quinquefasciatus.</title>
        <authorList>
            <consortium name="The Broad Institute Genome Sequencing Platform"/>
            <person name="Atkinson P.W."/>
            <person name="Hemingway J."/>
            <person name="Christensen B.M."/>
            <person name="Higgs S."/>
            <person name="Kodira C."/>
            <person name="Hannick L."/>
            <person name="Megy K."/>
            <person name="O'Leary S."/>
            <person name="Pearson M."/>
            <person name="Haas B.J."/>
            <person name="Mauceli E."/>
            <person name="Wortman J.R."/>
            <person name="Lee N.H."/>
            <person name="Guigo R."/>
            <person name="Stanke M."/>
            <person name="Alvarado L."/>
            <person name="Amedeo P."/>
            <person name="Antoine C.H."/>
            <person name="Arensburger P."/>
            <person name="Bidwell S.L."/>
            <person name="Crawford M."/>
            <person name="Camaro F."/>
            <person name="Devon K."/>
            <person name="Engels R."/>
            <person name="Hammond M."/>
            <person name="Howarth C."/>
            <person name="Koehrsen M."/>
            <person name="Lawson D."/>
            <person name="Montgomery P."/>
            <person name="Nene V."/>
            <person name="Nusbaum C."/>
            <person name="Puiu D."/>
            <person name="Romero-Severson J."/>
            <person name="Severson D.W."/>
            <person name="Shumway M."/>
            <person name="Sisk P."/>
            <person name="Stolte C."/>
            <person name="Zeng Q."/>
            <person name="Eisenstadt E."/>
            <person name="Fraser-Liggett C."/>
            <person name="Strausberg R."/>
            <person name="Galagan J."/>
            <person name="Birren B."/>
            <person name="Collins F.H."/>
        </authorList>
    </citation>
    <scope>NUCLEOTIDE SEQUENCE [LARGE SCALE GENOMIC DNA]</scope>
    <source>
        <strain evidence="5">JHB</strain>
    </source>
</reference>
<gene>
    <name evidence="6" type="primary">6046501</name>
    <name evidence="5" type="ORF">CpipJ_CPIJ013730</name>
</gene>
<evidence type="ECO:0000313" key="6">
    <source>
        <dbReference type="EnsemblMetazoa" id="CPIJ013730-PA"/>
    </source>
</evidence>
<dbReference type="AlphaFoldDB" id="B0X215"/>
<comment type="subcellular location">
    <subcellularLocation>
        <location evidence="2">Endomembrane system</location>
    </subcellularLocation>
    <subcellularLocation>
        <location evidence="1">Endoplasmic reticulum</location>
    </subcellularLocation>
</comment>
<name>B0X215_CULQU</name>
<evidence type="ECO:0000256" key="3">
    <source>
        <dbReference type="ARBA" id="ARBA00022824"/>
    </source>
</evidence>
<organism>
    <name type="scientific">Culex quinquefasciatus</name>
    <name type="common">Southern house mosquito</name>
    <name type="synonym">Culex pungens</name>
    <dbReference type="NCBI Taxonomy" id="7176"/>
    <lineage>
        <taxon>Eukaryota</taxon>
        <taxon>Metazoa</taxon>
        <taxon>Ecdysozoa</taxon>
        <taxon>Arthropoda</taxon>
        <taxon>Hexapoda</taxon>
        <taxon>Insecta</taxon>
        <taxon>Pterygota</taxon>
        <taxon>Neoptera</taxon>
        <taxon>Endopterygota</taxon>
        <taxon>Diptera</taxon>
        <taxon>Nematocera</taxon>
        <taxon>Culicoidea</taxon>
        <taxon>Culicidae</taxon>
        <taxon>Culicinae</taxon>
        <taxon>Culicini</taxon>
        <taxon>Culex</taxon>
        <taxon>Culex</taxon>
    </lineage>
</organism>
<evidence type="ECO:0000256" key="2">
    <source>
        <dbReference type="ARBA" id="ARBA00004308"/>
    </source>
</evidence>
<keyword evidence="7" id="KW-1185">Reference proteome</keyword>
<dbReference type="GO" id="GO:0005789">
    <property type="term" value="C:endoplasmic reticulum membrane"/>
    <property type="evidence" value="ECO:0007669"/>
    <property type="project" value="InterPro"/>
</dbReference>